<comment type="caution">
    <text evidence="4">The sequence shown here is derived from an EMBL/GenBank/DDBJ whole genome shotgun (WGS) entry which is preliminary data.</text>
</comment>
<feature type="compositionally biased region" description="Low complexity" evidence="1">
    <location>
        <begin position="1151"/>
        <end position="1165"/>
    </location>
</feature>
<keyword evidence="5" id="KW-1185">Reference proteome</keyword>
<gene>
    <name evidence="4" type="ORF">IV203_036930</name>
</gene>
<dbReference type="InterPro" id="IPR041667">
    <property type="entry name" value="Cupin_8"/>
</dbReference>
<evidence type="ECO:0000313" key="4">
    <source>
        <dbReference type="EMBL" id="KAG7361829.1"/>
    </source>
</evidence>
<dbReference type="PROSITE" id="PS51184">
    <property type="entry name" value="JMJC"/>
    <property type="match status" value="1"/>
</dbReference>
<feature type="region of interest" description="Disordered" evidence="1">
    <location>
        <begin position="1"/>
        <end position="37"/>
    </location>
</feature>
<feature type="domain" description="JmjC" evidence="3">
    <location>
        <begin position="446"/>
        <end position="592"/>
    </location>
</feature>
<evidence type="ECO:0000256" key="2">
    <source>
        <dbReference type="SAM" id="Phobius"/>
    </source>
</evidence>
<dbReference type="PANTHER" id="PTHR12461:SF98">
    <property type="entry name" value="CUPIN-LIKE DOMAIN-CONTAINING PROTEIN"/>
    <property type="match status" value="1"/>
</dbReference>
<dbReference type="EMBL" id="JAGRRH010000013">
    <property type="protein sequence ID" value="KAG7361829.1"/>
    <property type="molecule type" value="Genomic_DNA"/>
</dbReference>
<feature type="region of interest" description="Disordered" evidence="1">
    <location>
        <begin position="1119"/>
        <end position="1178"/>
    </location>
</feature>
<feature type="compositionally biased region" description="Polar residues" evidence="1">
    <location>
        <begin position="1119"/>
        <end position="1137"/>
    </location>
</feature>
<feature type="compositionally biased region" description="Polar residues" evidence="1">
    <location>
        <begin position="1166"/>
        <end position="1178"/>
    </location>
</feature>
<sequence length="1388" mass="153463">MSSISQSATPNQSIRRRQRDHDNDCTNCKRPQDNPSVSIHQDEILETRRQHCAMVPPTPVPSTKQQTNYYQSFFLFQQKNETVGPRKIKGERRNTDKDDVSLALVVGAVVCVAIMVAVAVSVLLYLLILHGYISTSSSYSSYEEQQQQRRRHPVPNDRWFPVIPSSRIYTIPYSMAHIGDKSNAYAKLRLEWDEQHPPDDPHRSLAAMNRSRSPTYDSLISPPHSSLPYDIYNCPETPPSTYPHHYSTVQLLKHWPPSQNLPSDGRTAHLALCVFDYGKDYIKALKYRKAEVPFVVRNDPRVAETVERWSDESFRHELFGRDRVLHRAERSDTLQFLYWRPDIHAKQAQDPNHPAVHKTPSQWKEPTELVQMTYAQWYSEAQIQQARLDNHYHHHHHHRRNDSLQQFHNTAAPYYYFRLIGCGETGPHGDCDKIDTSEYLFDELPFFQPQPQQLYLTDPWEQRGIHCRFGMPGIIAENHFDSSRNAIVILEGQRRYILSHPRYCKNMALFPLGHPSGRHSQINWTNVAFSNDWEDTYPEFRDSMSNEVILQSGDVLYLPTNWFHFIVSLSVNYQCNTRSGRTTHYDPTIRECGFGSTAAPLPVTSAASSIQTNFGDASYAGGMAYDPHLGVLYVTGQVGPSSCFVGVLKQTPQQQQQQSTTNDNNGDDSGSLRFLSKHVFAESAICQTLALRTDQSGTPLLLSVMEEGGILTETRPTGSQKSVQYGGMIELQFNADGSSSMFSPDRGVLLHQARVQIPRSIVTDPNVPDRVFVATMTSESSALLQDGTGDDDNSIPNFTPSGKLKYGNNFAMTIESLRLASPGDETSSNQSSTANASPLWKKPFGVAGDSSGVGAIVNQIIFHGDDQLIVVGSTQGSGFAYGEGTDVTMAGFIAKFSPDHGQLQMSRRFHVEMESTSMHTYIEAVCQADDDPDSLYIVGGYHSDGDNRKVPFVAKLATSSLNTMWQQTFPATTNAYALGCGISKNGGSSTNGQSESALYVAGIVEDGGEIKGKTTSHSNDDVFVIQLGALNGSTLWMTQLGTSGNDRLAYGGSGLIVLDDNDSTGGGVLLMGETTGNLYTTSSQPSEIFVVHVDPQGKSPDSSEVSGIDYSQGQATIAISTPSRIGSETTGSNSMNGSDAGVSGSGTEAPDASSGDDASKSGSSSTAENDATNDSSPSSIAGERMYFLMAIIIFIFLGVCCYTCFQQREKERITQRELVFGYLQAFDVEDMDVRHSATGGWHGTYIGKLAKGNIDFENDTESFEYSDDLDFGTGSAGSHSDDDSSGANGKRLSGFSHSSIVKDSLFVDYDTKPTYGENTRRKSTYLNNAIDDDQEEEGDETSSFVRNPRFYSDQPDDSRDREFSLARLSRKAPGDNQHALDPWGKEII</sequence>
<dbReference type="Pfam" id="PF13621">
    <property type="entry name" value="Cupin_8"/>
    <property type="match status" value="1"/>
</dbReference>
<organism evidence="4 5">
    <name type="scientific">Nitzschia inconspicua</name>
    <dbReference type="NCBI Taxonomy" id="303405"/>
    <lineage>
        <taxon>Eukaryota</taxon>
        <taxon>Sar</taxon>
        <taxon>Stramenopiles</taxon>
        <taxon>Ochrophyta</taxon>
        <taxon>Bacillariophyta</taxon>
        <taxon>Bacillariophyceae</taxon>
        <taxon>Bacillariophycidae</taxon>
        <taxon>Bacillariales</taxon>
        <taxon>Bacillariaceae</taxon>
        <taxon>Nitzschia</taxon>
    </lineage>
</organism>
<evidence type="ECO:0000256" key="1">
    <source>
        <dbReference type="SAM" id="MobiDB-lite"/>
    </source>
</evidence>
<feature type="region of interest" description="Disordered" evidence="1">
    <location>
        <begin position="1317"/>
        <end position="1388"/>
    </location>
</feature>
<dbReference type="Proteomes" id="UP000693970">
    <property type="component" value="Unassembled WGS sequence"/>
</dbReference>
<dbReference type="OrthoDB" id="193556at2759"/>
<feature type="compositionally biased region" description="Acidic residues" evidence="1">
    <location>
        <begin position="1330"/>
        <end position="1340"/>
    </location>
</feature>
<protein>
    <submittedName>
        <fullName evidence="4">Cupin-like domain containing protein</fullName>
    </submittedName>
</protein>
<evidence type="ECO:0000313" key="5">
    <source>
        <dbReference type="Proteomes" id="UP000693970"/>
    </source>
</evidence>
<accession>A0A9K3PYH5</accession>
<dbReference type="InterPro" id="IPR003347">
    <property type="entry name" value="JmjC_dom"/>
</dbReference>
<keyword evidence="2" id="KW-0472">Membrane</keyword>
<reference evidence="4" key="1">
    <citation type="journal article" date="2021" name="Sci. Rep.">
        <title>Diploid genomic architecture of Nitzschia inconspicua, an elite biomass production diatom.</title>
        <authorList>
            <person name="Oliver A."/>
            <person name="Podell S."/>
            <person name="Pinowska A."/>
            <person name="Traller J.C."/>
            <person name="Smith S.R."/>
            <person name="McClure R."/>
            <person name="Beliaev A."/>
            <person name="Bohutskyi P."/>
            <person name="Hill E.A."/>
            <person name="Rabines A."/>
            <person name="Zheng H."/>
            <person name="Allen L.Z."/>
            <person name="Kuo A."/>
            <person name="Grigoriev I.V."/>
            <person name="Allen A.E."/>
            <person name="Hazlebeck D."/>
            <person name="Allen E.E."/>
        </authorList>
    </citation>
    <scope>NUCLEOTIDE SEQUENCE</scope>
    <source>
        <strain evidence="4">Hildebrandi</strain>
    </source>
</reference>
<evidence type="ECO:0000259" key="3">
    <source>
        <dbReference type="PROSITE" id="PS51184"/>
    </source>
</evidence>
<keyword evidence="2" id="KW-1133">Transmembrane helix</keyword>
<keyword evidence="2" id="KW-0812">Transmembrane</keyword>
<feature type="compositionally biased region" description="Polar residues" evidence="1">
    <location>
        <begin position="1"/>
        <end position="13"/>
    </location>
</feature>
<proteinExistence type="predicted"/>
<name>A0A9K3PYH5_9STRA</name>
<reference evidence="4" key="2">
    <citation type="submission" date="2021-04" db="EMBL/GenBank/DDBJ databases">
        <authorList>
            <person name="Podell S."/>
        </authorList>
    </citation>
    <scope>NUCLEOTIDE SEQUENCE</scope>
    <source>
        <strain evidence="4">Hildebrandi</strain>
    </source>
</reference>
<feature type="transmembrane region" description="Helical" evidence="2">
    <location>
        <begin position="102"/>
        <end position="128"/>
    </location>
</feature>
<dbReference type="PANTHER" id="PTHR12461">
    <property type="entry name" value="HYPOXIA-INDUCIBLE FACTOR 1 ALPHA INHIBITOR-RELATED"/>
    <property type="match status" value="1"/>
</dbReference>
<feature type="transmembrane region" description="Helical" evidence="2">
    <location>
        <begin position="1185"/>
        <end position="1205"/>
    </location>
</feature>